<dbReference type="SUPFAM" id="SSF51735">
    <property type="entry name" value="NAD(P)-binding Rossmann-fold domains"/>
    <property type="match status" value="1"/>
</dbReference>
<evidence type="ECO:0000256" key="1">
    <source>
        <dbReference type="ARBA" id="ARBA00008072"/>
    </source>
</evidence>
<dbReference type="InterPro" id="IPR047122">
    <property type="entry name" value="Trans-enoyl_RdTase-like"/>
</dbReference>
<evidence type="ECO:0000256" key="2">
    <source>
        <dbReference type="ARBA" id="ARBA00011245"/>
    </source>
</evidence>
<comment type="subunit">
    <text evidence="2">Monomer.</text>
</comment>
<sequence>MPKEVIVSPDGSTKIVDSPIPTPGEHQVVIKVAVSGTNPKDWKVPKWGNNAHNSGDDIAGTIHAIGPKVYAFTKGQRVAAFHEMVTPHGSFAEYALAWDYTTFALPEHVSFEEAATIPLAAMTSAVGLFQDLQLPEPWSPDSPLQNKDVKIPLLVYGAGTATGAFAAQLGRLSGLKPIIGVAGKSQALGKELCDYVVDYREGEDATAKKIEEALKKEGLGSKVKYVFDGVSEGGSHDIITKVVDPKGGVISHLLPVEKYAKADFKYPDGVTAIVTSVGTVHKTRKDFGAVWFKFFSRALDDGRLKGHPYEIIPGGLEGVGKGLKNLEEGKASGVKYVYKISS</sequence>
<feature type="domain" description="Enoyl reductase (ER)" evidence="4">
    <location>
        <begin position="11"/>
        <end position="334"/>
    </location>
</feature>
<dbReference type="OrthoDB" id="3233595at2759"/>
<reference evidence="5" key="1">
    <citation type="journal article" date="2020" name="Stud. Mycol.">
        <title>101 Dothideomycetes genomes: a test case for predicting lifestyles and emergence of pathogens.</title>
        <authorList>
            <person name="Haridas S."/>
            <person name="Albert R."/>
            <person name="Binder M."/>
            <person name="Bloem J."/>
            <person name="Labutti K."/>
            <person name="Salamov A."/>
            <person name="Andreopoulos B."/>
            <person name="Baker S."/>
            <person name="Barry K."/>
            <person name="Bills G."/>
            <person name="Bluhm B."/>
            <person name="Cannon C."/>
            <person name="Castanera R."/>
            <person name="Culley D."/>
            <person name="Daum C."/>
            <person name="Ezra D."/>
            <person name="Gonzalez J."/>
            <person name="Henrissat B."/>
            <person name="Kuo A."/>
            <person name="Liang C."/>
            <person name="Lipzen A."/>
            <person name="Lutzoni F."/>
            <person name="Magnuson J."/>
            <person name="Mondo S."/>
            <person name="Nolan M."/>
            <person name="Ohm R."/>
            <person name="Pangilinan J."/>
            <person name="Park H.-J."/>
            <person name="Ramirez L."/>
            <person name="Alfaro M."/>
            <person name="Sun H."/>
            <person name="Tritt A."/>
            <person name="Yoshinaga Y."/>
            <person name="Zwiers L.-H."/>
            <person name="Turgeon B."/>
            <person name="Goodwin S."/>
            <person name="Spatafora J."/>
            <person name="Crous P."/>
            <person name="Grigoriev I."/>
        </authorList>
    </citation>
    <scope>NUCLEOTIDE SEQUENCE</scope>
    <source>
        <strain evidence="5">CBS 115976</strain>
    </source>
</reference>
<dbReference type="Pfam" id="PF08240">
    <property type="entry name" value="ADH_N"/>
    <property type="match status" value="1"/>
</dbReference>
<dbReference type="PANTHER" id="PTHR45348:SF5">
    <property type="entry name" value="OXIDOREDUCTASE, PUTATIVE (AFU_ORTHOLOGUE AFUA_8G01420)-RELATED"/>
    <property type="match status" value="1"/>
</dbReference>
<evidence type="ECO:0000256" key="3">
    <source>
        <dbReference type="ARBA" id="ARBA00023002"/>
    </source>
</evidence>
<dbReference type="Gene3D" id="3.90.180.10">
    <property type="entry name" value="Medium-chain alcohol dehydrogenases, catalytic domain"/>
    <property type="match status" value="1"/>
</dbReference>
<name>A0A6A6U4A7_9PEZI</name>
<gene>
    <name evidence="5" type="ORF">BT63DRAFT_433889</name>
</gene>
<dbReference type="AlphaFoldDB" id="A0A6A6U4A7"/>
<dbReference type="CDD" id="cd08249">
    <property type="entry name" value="enoyl_reductase_like"/>
    <property type="match status" value="1"/>
</dbReference>
<evidence type="ECO:0000259" key="4">
    <source>
        <dbReference type="SMART" id="SM00829"/>
    </source>
</evidence>
<keyword evidence="6" id="KW-1185">Reference proteome</keyword>
<dbReference type="PANTHER" id="PTHR45348">
    <property type="entry name" value="HYPOTHETICAL OXIDOREDUCTASE (EUROFUNG)"/>
    <property type="match status" value="1"/>
</dbReference>
<proteinExistence type="inferred from homology"/>
<dbReference type="SUPFAM" id="SSF50129">
    <property type="entry name" value="GroES-like"/>
    <property type="match status" value="1"/>
</dbReference>
<dbReference type="InterPro" id="IPR013154">
    <property type="entry name" value="ADH-like_N"/>
</dbReference>
<accession>A0A6A6U4A7</accession>
<dbReference type="Proteomes" id="UP000799302">
    <property type="component" value="Unassembled WGS sequence"/>
</dbReference>
<dbReference type="SMART" id="SM00829">
    <property type="entry name" value="PKS_ER"/>
    <property type="match status" value="1"/>
</dbReference>
<evidence type="ECO:0000313" key="5">
    <source>
        <dbReference type="EMBL" id="KAF2666972.1"/>
    </source>
</evidence>
<dbReference type="InterPro" id="IPR020843">
    <property type="entry name" value="ER"/>
</dbReference>
<keyword evidence="3" id="KW-0560">Oxidoreductase</keyword>
<dbReference type="Gene3D" id="3.40.50.720">
    <property type="entry name" value="NAD(P)-binding Rossmann-like Domain"/>
    <property type="match status" value="1"/>
</dbReference>
<organism evidence="5 6">
    <name type="scientific">Microthyrium microscopicum</name>
    <dbReference type="NCBI Taxonomy" id="703497"/>
    <lineage>
        <taxon>Eukaryota</taxon>
        <taxon>Fungi</taxon>
        <taxon>Dikarya</taxon>
        <taxon>Ascomycota</taxon>
        <taxon>Pezizomycotina</taxon>
        <taxon>Dothideomycetes</taxon>
        <taxon>Dothideomycetes incertae sedis</taxon>
        <taxon>Microthyriales</taxon>
        <taxon>Microthyriaceae</taxon>
        <taxon>Microthyrium</taxon>
    </lineage>
</organism>
<dbReference type="InterPro" id="IPR011032">
    <property type="entry name" value="GroES-like_sf"/>
</dbReference>
<dbReference type="GO" id="GO:0016651">
    <property type="term" value="F:oxidoreductase activity, acting on NAD(P)H"/>
    <property type="evidence" value="ECO:0007669"/>
    <property type="project" value="InterPro"/>
</dbReference>
<evidence type="ECO:0000313" key="6">
    <source>
        <dbReference type="Proteomes" id="UP000799302"/>
    </source>
</evidence>
<comment type="similarity">
    <text evidence="1">Belongs to the zinc-containing alcohol dehydrogenase family.</text>
</comment>
<protein>
    <submittedName>
        <fullName evidence="5">GroES-like protein</fullName>
    </submittedName>
</protein>
<dbReference type="InterPro" id="IPR036291">
    <property type="entry name" value="NAD(P)-bd_dom_sf"/>
</dbReference>
<dbReference type="EMBL" id="MU004238">
    <property type="protein sequence ID" value="KAF2666972.1"/>
    <property type="molecule type" value="Genomic_DNA"/>
</dbReference>